<reference evidence="3 4" key="1">
    <citation type="journal article" date="2024" name="Chem. Sci.">
        <title>Discovery of megapolipeptins by genome mining of a Burkholderiales bacteria collection.</title>
        <authorList>
            <person name="Paulo B.S."/>
            <person name="Recchia M.J.J."/>
            <person name="Lee S."/>
            <person name="Fergusson C.H."/>
            <person name="Romanowski S.B."/>
            <person name="Hernandez A."/>
            <person name="Krull N."/>
            <person name="Liu D.Y."/>
            <person name="Cavanagh H."/>
            <person name="Bos A."/>
            <person name="Gray C.A."/>
            <person name="Murphy B.T."/>
            <person name="Linington R.G."/>
            <person name="Eustaquio A.S."/>
        </authorList>
    </citation>
    <scope>NUCLEOTIDE SEQUENCE [LARGE SCALE GENOMIC DNA]</scope>
    <source>
        <strain evidence="3 4">RL17-350-BIC-A</strain>
    </source>
</reference>
<sequence>MNAARLFTLSVVAATMIGALSPAAQAQGKSREQVNHELVQAQHDGVTPTSKTQYPPDANTIARNKQTHAVTRHAGEKAPSMDQHDKLVANK</sequence>
<feature type="chain" id="PRO_5046284294" evidence="2">
    <location>
        <begin position="27"/>
        <end position="91"/>
    </location>
</feature>
<dbReference type="EMBL" id="JAQQEZ010000001">
    <property type="protein sequence ID" value="MFL9999628.1"/>
    <property type="molecule type" value="Genomic_DNA"/>
</dbReference>
<proteinExistence type="predicted"/>
<keyword evidence="2" id="KW-0732">Signal</keyword>
<name>A0ABW9AIG6_9BURK</name>
<dbReference type="RefSeq" id="WP_408175093.1">
    <property type="nucleotide sequence ID" value="NZ_JAQQEZ010000001.1"/>
</dbReference>
<accession>A0ABW9AIG6</accession>
<dbReference type="Proteomes" id="UP001629230">
    <property type="component" value="Unassembled WGS sequence"/>
</dbReference>
<feature type="signal peptide" evidence="2">
    <location>
        <begin position="1"/>
        <end position="26"/>
    </location>
</feature>
<protein>
    <submittedName>
        <fullName evidence="3">DUF4148 domain-containing protein</fullName>
    </submittedName>
</protein>
<comment type="caution">
    <text evidence="3">The sequence shown here is derived from an EMBL/GenBank/DDBJ whole genome shotgun (WGS) entry which is preliminary data.</text>
</comment>
<gene>
    <name evidence="3" type="ORF">PQR57_01230</name>
</gene>
<evidence type="ECO:0000313" key="4">
    <source>
        <dbReference type="Proteomes" id="UP001629230"/>
    </source>
</evidence>
<evidence type="ECO:0000256" key="2">
    <source>
        <dbReference type="SAM" id="SignalP"/>
    </source>
</evidence>
<feature type="region of interest" description="Disordered" evidence="1">
    <location>
        <begin position="67"/>
        <end position="91"/>
    </location>
</feature>
<organism evidence="3 4">
    <name type="scientific">Paraburkholderia dipogonis</name>
    <dbReference type="NCBI Taxonomy" id="1211383"/>
    <lineage>
        <taxon>Bacteria</taxon>
        <taxon>Pseudomonadati</taxon>
        <taxon>Pseudomonadota</taxon>
        <taxon>Betaproteobacteria</taxon>
        <taxon>Burkholderiales</taxon>
        <taxon>Burkholderiaceae</taxon>
        <taxon>Paraburkholderia</taxon>
    </lineage>
</organism>
<dbReference type="InterPro" id="IPR025421">
    <property type="entry name" value="DUF4148"/>
</dbReference>
<dbReference type="Pfam" id="PF13663">
    <property type="entry name" value="DUF4148"/>
    <property type="match status" value="1"/>
</dbReference>
<evidence type="ECO:0000313" key="3">
    <source>
        <dbReference type="EMBL" id="MFL9999628.1"/>
    </source>
</evidence>
<keyword evidence="4" id="KW-1185">Reference proteome</keyword>
<feature type="compositionally biased region" description="Basic and acidic residues" evidence="1">
    <location>
        <begin position="82"/>
        <end position="91"/>
    </location>
</feature>
<evidence type="ECO:0000256" key="1">
    <source>
        <dbReference type="SAM" id="MobiDB-lite"/>
    </source>
</evidence>